<name>A0ABU1IFI7_9BURK</name>
<evidence type="ECO:0000313" key="2">
    <source>
        <dbReference type="EMBL" id="MDR6215989.1"/>
    </source>
</evidence>
<gene>
    <name evidence="2" type="ORF">QE399_003678</name>
</gene>
<proteinExistence type="predicted"/>
<reference evidence="2 3" key="1">
    <citation type="submission" date="2023-08" db="EMBL/GenBank/DDBJ databases">
        <title>Functional and genomic diversity of the sorghum phyllosphere microbiome.</title>
        <authorList>
            <person name="Shade A."/>
        </authorList>
    </citation>
    <scope>NUCLEOTIDE SEQUENCE [LARGE SCALE GENOMIC DNA]</scope>
    <source>
        <strain evidence="2 3">SORGH_AS_0335</strain>
    </source>
</reference>
<keyword evidence="3" id="KW-1185">Reference proteome</keyword>
<feature type="region of interest" description="Disordered" evidence="1">
    <location>
        <begin position="88"/>
        <end position="107"/>
    </location>
</feature>
<comment type="caution">
    <text evidence="2">The sequence shown here is derived from an EMBL/GenBank/DDBJ whole genome shotgun (WGS) entry which is preliminary data.</text>
</comment>
<dbReference type="EMBL" id="JAVIZX010000001">
    <property type="protein sequence ID" value="MDR6215989.1"/>
    <property type="molecule type" value="Genomic_DNA"/>
</dbReference>
<protein>
    <recommendedName>
        <fullName evidence="4">Integrase</fullName>
    </recommendedName>
</protein>
<evidence type="ECO:0000313" key="3">
    <source>
        <dbReference type="Proteomes" id="UP001267710"/>
    </source>
</evidence>
<dbReference type="Proteomes" id="UP001267710">
    <property type="component" value="Unassembled WGS sequence"/>
</dbReference>
<sequence length="107" mass="12228">MSLYKRENSPYWWIRLAPIKGELKPLQISSGTANKRQAQQYHDKLKAERWEQDKLDVKPRRTWDDAAERFLMETTHKRSGLGQVHAALVPSVSRGESPGRNQSGVAG</sequence>
<evidence type="ECO:0000256" key="1">
    <source>
        <dbReference type="SAM" id="MobiDB-lite"/>
    </source>
</evidence>
<dbReference type="RefSeq" id="WP_309831051.1">
    <property type="nucleotide sequence ID" value="NZ_JAVIZX010000001.1"/>
</dbReference>
<evidence type="ECO:0008006" key="4">
    <source>
        <dbReference type="Google" id="ProtNLM"/>
    </source>
</evidence>
<organism evidence="2 3">
    <name type="scientific">Paracidovorax wautersii</name>
    <dbReference type="NCBI Taxonomy" id="1177982"/>
    <lineage>
        <taxon>Bacteria</taxon>
        <taxon>Pseudomonadati</taxon>
        <taxon>Pseudomonadota</taxon>
        <taxon>Betaproteobacteria</taxon>
        <taxon>Burkholderiales</taxon>
        <taxon>Comamonadaceae</taxon>
        <taxon>Paracidovorax</taxon>
    </lineage>
</organism>
<accession>A0ABU1IFI7</accession>